<keyword evidence="7" id="KW-0812">Transmembrane</keyword>
<reference evidence="11" key="1">
    <citation type="submission" date="2023-07" db="EMBL/GenBank/DDBJ databases">
        <title>Functional and genomic diversity of the sorghum phyllosphere microbiome.</title>
        <authorList>
            <person name="Shade A."/>
        </authorList>
    </citation>
    <scope>NUCLEOTIDE SEQUENCE [LARGE SCALE GENOMIC DNA]</scope>
    <source>
        <strain evidence="11">SORGH_AS_0422</strain>
    </source>
</reference>
<dbReference type="InterPro" id="IPR013656">
    <property type="entry name" value="PAS_4"/>
</dbReference>
<evidence type="ECO:0000256" key="6">
    <source>
        <dbReference type="SAM" id="Coils"/>
    </source>
</evidence>
<dbReference type="Gene3D" id="2.10.70.100">
    <property type="match status" value="1"/>
</dbReference>
<dbReference type="EC" id="2.7.13.3" evidence="2"/>
<gene>
    <name evidence="10" type="ORF">QE417_004645</name>
</gene>
<dbReference type="Pfam" id="PF08448">
    <property type="entry name" value="PAS_4"/>
    <property type="match status" value="1"/>
</dbReference>
<dbReference type="Pfam" id="PF00512">
    <property type="entry name" value="HisKA"/>
    <property type="match status" value="1"/>
</dbReference>
<name>A0ABU3H0M2_9SPHI</name>
<evidence type="ECO:0000313" key="11">
    <source>
        <dbReference type="Proteomes" id="UP001258315"/>
    </source>
</evidence>
<dbReference type="InterPro" id="IPR003661">
    <property type="entry name" value="HisK_dim/P_dom"/>
</dbReference>
<evidence type="ECO:0000256" key="5">
    <source>
        <dbReference type="ARBA" id="ARBA00022777"/>
    </source>
</evidence>
<evidence type="ECO:0000256" key="4">
    <source>
        <dbReference type="ARBA" id="ARBA00022679"/>
    </source>
</evidence>
<keyword evidence="4" id="KW-0808">Transferase</keyword>
<dbReference type="Gene3D" id="1.10.287.130">
    <property type="match status" value="1"/>
</dbReference>
<keyword evidence="7" id="KW-1133">Transmembrane helix</keyword>
<dbReference type="SMART" id="SM00091">
    <property type="entry name" value="PAS"/>
    <property type="match status" value="5"/>
</dbReference>
<dbReference type="InterPro" id="IPR035965">
    <property type="entry name" value="PAS-like_dom_sf"/>
</dbReference>
<dbReference type="EMBL" id="JAVLVU010000001">
    <property type="protein sequence ID" value="MDT3405573.1"/>
    <property type="molecule type" value="Genomic_DNA"/>
</dbReference>
<evidence type="ECO:0000313" key="10">
    <source>
        <dbReference type="EMBL" id="MDT3405573.1"/>
    </source>
</evidence>
<proteinExistence type="predicted"/>
<dbReference type="Proteomes" id="UP001258315">
    <property type="component" value="Unassembled WGS sequence"/>
</dbReference>
<keyword evidence="11" id="KW-1185">Reference proteome</keyword>
<dbReference type="InterPro" id="IPR036097">
    <property type="entry name" value="HisK_dim/P_sf"/>
</dbReference>
<keyword evidence="3" id="KW-0597">Phosphoprotein</keyword>
<keyword evidence="7" id="KW-0472">Membrane</keyword>
<dbReference type="CDD" id="cd00130">
    <property type="entry name" value="PAS"/>
    <property type="match status" value="3"/>
</dbReference>
<feature type="domain" description="PAC" evidence="9">
    <location>
        <begin position="646"/>
        <end position="700"/>
    </location>
</feature>
<sequence length="781" mass="90006">MRLGEVGISIIYLTVCSLWIAISDRILFLFSEQFTPAQIELIASSKGVFFVLITTVLLWYLIKRNNKKLIDGERQYRQMYEGSPLPKWIYDPQTLQIVSVNDTAIACYGYSREEFLQKSILDIRPECDRERVLEGVKTVSPNLRQSGLFTHNKADGSSISVSIGSQQIEFANKPHVMITAQDVTEKLLYETKLKLLNEELLEERNKLSETQQIAKVGGWEFYLDNRHLVWSDEMYIIAGLSPDSGLNLYDLFLQQVNQEDRPLIVSGIEELIKTGKQLDVVHRIDLLDGNTRYIRQMAKLVRTPDDKPYKLIGSAQDVTEVKLLEQERNKYLFNLEDTLNSINEGFYTLNYDLVFTKVNKKFELETGLTSADVIGKGLKEVFPGIEGRLTYTQYSKALENNMPVRFEAYWRHFKKWQYVEAYPTGEGIAVYFIDITDKKEKDILLKEAISRYETVSKATKDVIYDLNVLNGELKFYTDVSGLLGCEPEDIGNTLEWWRSQTHPDDIKKVLDSQRMVLNKGETNWQCEYRVRCGKSNEYRNVYSQGFYVYNSDYEAIKLIGAVKDIDELKRTSEENKRLADIITKINNMVILMAVDHSITWANKAFEEYTGYTLNELKGKSPGSVLGGDRLPPGTIEEIRRRKENLETFTIDLQHHLHSGVSQWVNIEYTPLFDDNGLHTGYIAVHQNITDRKAREVKIYQQNKVLQEISWMSSHEIRRPVASILGLAYLAKDTKAVDDREQIIEMINTCAEELDDIVHTITNKISTELYTGKDSIELKELD</sequence>
<accession>A0ABU3H0M2</accession>
<dbReference type="PROSITE" id="PS50112">
    <property type="entry name" value="PAS"/>
    <property type="match status" value="2"/>
</dbReference>
<feature type="transmembrane region" description="Helical" evidence="7">
    <location>
        <begin position="41"/>
        <end position="62"/>
    </location>
</feature>
<organism evidence="10 11">
    <name type="scientific">Mucilaginibacter terrae</name>
    <dbReference type="NCBI Taxonomy" id="1955052"/>
    <lineage>
        <taxon>Bacteria</taxon>
        <taxon>Pseudomonadati</taxon>
        <taxon>Bacteroidota</taxon>
        <taxon>Sphingobacteriia</taxon>
        <taxon>Sphingobacteriales</taxon>
        <taxon>Sphingobacteriaceae</taxon>
        <taxon>Mucilaginibacter</taxon>
    </lineage>
</organism>
<dbReference type="PROSITE" id="PS50113">
    <property type="entry name" value="PAC"/>
    <property type="match status" value="2"/>
</dbReference>
<evidence type="ECO:0000256" key="3">
    <source>
        <dbReference type="ARBA" id="ARBA00022553"/>
    </source>
</evidence>
<dbReference type="PANTHER" id="PTHR43304">
    <property type="entry name" value="PHYTOCHROME-LIKE PROTEIN CPH1"/>
    <property type="match status" value="1"/>
</dbReference>
<comment type="catalytic activity">
    <reaction evidence="1">
        <text>ATP + protein L-histidine = ADP + protein N-phospho-L-histidine.</text>
        <dbReference type="EC" id="2.7.13.3"/>
    </reaction>
</comment>
<feature type="domain" description="PAS" evidence="8">
    <location>
        <begin position="72"/>
        <end position="143"/>
    </location>
</feature>
<dbReference type="NCBIfam" id="TIGR00229">
    <property type="entry name" value="sensory_box"/>
    <property type="match status" value="2"/>
</dbReference>
<keyword evidence="5" id="KW-0418">Kinase</keyword>
<feature type="domain" description="PAS" evidence="8">
    <location>
        <begin position="574"/>
        <end position="620"/>
    </location>
</feature>
<evidence type="ECO:0000256" key="1">
    <source>
        <dbReference type="ARBA" id="ARBA00000085"/>
    </source>
</evidence>
<keyword evidence="6" id="KW-0175">Coiled coil</keyword>
<dbReference type="PANTHER" id="PTHR43304:SF1">
    <property type="entry name" value="PAC DOMAIN-CONTAINING PROTEIN"/>
    <property type="match status" value="1"/>
</dbReference>
<dbReference type="CDD" id="cd00082">
    <property type="entry name" value="HisKA"/>
    <property type="match status" value="1"/>
</dbReference>
<dbReference type="Gene3D" id="3.30.450.20">
    <property type="entry name" value="PAS domain"/>
    <property type="match status" value="5"/>
</dbReference>
<dbReference type="InterPro" id="IPR052162">
    <property type="entry name" value="Sensor_kinase/Photoreceptor"/>
</dbReference>
<dbReference type="Pfam" id="PF08447">
    <property type="entry name" value="PAS_3"/>
    <property type="match status" value="2"/>
</dbReference>
<dbReference type="SUPFAM" id="SSF47384">
    <property type="entry name" value="Homodimeric domain of signal transducing histidine kinase"/>
    <property type="match status" value="1"/>
</dbReference>
<evidence type="ECO:0000259" key="9">
    <source>
        <dbReference type="PROSITE" id="PS50113"/>
    </source>
</evidence>
<dbReference type="Pfam" id="PF13426">
    <property type="entry name" value="PAS_9"/>
    <property type="match status" value="2"/>
</dbReference>
<dbReference type="InterPro" id="IPR013655">
    <property type="entry name" value="PAS_fold_3"/>
</dbReference>
<dbReference type="InterPro" id="IPR000014">
    <property type="entry name" value="PAS"/>
</dbReference>
<comment type="caution">
    <text evidence="10">The sequence shown here is derived from an EMBL/GenBank/DDBJ whole genome shotgun (WGS) entry which is preliminary data.</text>
</comment>
<evidence type="ECO:0000256" key="2">
    <source>
        <dbReference type="ARBA" id="ARBA00012438"/>
    </source>
</evidence>
<feature type="coiled-coil region" evidence="6">
    <location>
        <begin position="186"/>
        <end position="213"/>
    </location>
</feature>
<protein>
    <recommendedName>
        <fullName evidence="2">histidine kinase</fullName>
        <ecNumber evidence="2">2.7.13.3</ecNumber>
    </recommendedName>
</protein>
<feature type="transmembrane region" description="Helical" evidence="7">
    <location>
        <begin position="6"/>
        <end position="29"/>
    </location>
</feature>
<dbReference type="InterPro" id="IPR000700">
    <property type="entry name" value="PAS-assoc_C"/>
</dbReference>
<evidence type="ECO:0000259" key="8">
    <source>
        <dbReference type="PROSITE" id="PS50112"/>
    </source>
</evidence>
<dbReference type="InterPro" id="IPR001610">
    <property type="entry name" value="PAC"/>
</dbReference>
<dbReference type="SMART" id="SM00086">
    <property type="entry name" value="PAC"/>
    <property type="match status" value="3"/>
</dbReference>
<dbReference type="RefSeq" id="WP_311954300.1">
    <property type="nucleotide sequence ID" value="NZ_JAVLVU010000001.1"/>
</dbReference>
<evidence type="ECO:0000256" key="7">
    <source>
        <dbReference type="SAM" id="Phobius"/>
    </source>
</evidence>
<dbReference type="SUPFAM" id="SSF55785">
    <property type="entry name" value="PYP-like sensor domain (PAS domain)"/>
    <property type="match status" value="5"/>
</dbReference>
<feature type="domain" description="PAC" evidence="9">
    <location>
        <begin position="274"/>
        <end position="330"/>
    </location>
</feature>